<dbReference type="SMART" id="SM00387">
    <property type="entry name" value="HATPase_c"/>
    <property type="match status" value="1"/>
</dbReference>
<dbReference type="InterPro" id="IPR003594">
    <property type="entry name" value="HATPase_dom"/>
</dbReference>
<dbReference type="PRINTS" id="PR00344">
    <property type="entry name" value="BCTRLSENSOR"/>
</dbReference>
<evidence type="ECO:0000256" key="2">
    <source>
        <dbReference type="ARBA" id="ARBA00012438"/>
    </source>
</evidence>
<dbReference type="SUPFAM" id="SSF55874">
    <property type="entry name" value="ATPase domain of HSP90 chaperone/DNA topoisomerase II/histidine kinase"/>
    <property type="match status" value="1"/>
</dbReference>
<accession>A0ABW9RSR2</accession>
<keyword evidence="8" id="KW-0812">Transmembrane</keyword>
<dbReference type="GO" id="GO:0016301">
    <property type="term" value="F:kinase activity"/>
    <property type="evidence" value="ECO:0007669"/>
    <property type="project" value="UniProtKB-KW"/>
</dbReference>
<reference evidence="10 11" key="1">
    <citation type="submission" date="2019-02" db="EMBL/GenBank/DDBJ databases">
        <authorList>
            <person name="Goldberg S.R."/>
            <person name="Haltli B.A."/>
            <person name="Correa H."/>
            <person name="Russell K.G."/>
        </authorList>
    </citation>
    <scope>NUCLEOTIDE SEQUENCE [LARGE SCALE GENOMIC DNA]</scope>
    <source>
        <strain evidence="10 11">JCM 16186</strain>
    </source>
</reference>
<dbReference type="Pfam" id="PF02518">
    <property type="entry name" value="HATPase_c"/>
    <property type="match status" value="1"/>
</dbReference>
<dbReference type="RefSeq" id="WP_155173797.1">
    <property type="nucleotide sequence ID" value="NZ_BAAAFL010000043.1"/>
</dbReference>
<feature type="transmembrane region" description="Helical" evidence="8">
    <location>
        <begin position="36"/>
        <end position="54"/>
    </location>
</feature>
<keyword evidence="3" id="KW-0808">Transferase</keyword>
<keyword evidence="7" id="KW-0902">Two-component regulatory system</keyword>
<dbReference type="InterPro" id="IPR036890">
    <property type="entry name" value="HATPase_C_sf"/>
</dbReference>
<evidence type="ECO:0000256" key="3">
    <source>
        <dbReference type="ARBA" id="ARBA00022679"/>
    </source>
</evidence>
<gene>
    <name evidence="10" type="ORF">E1163_17665</name>
</gene>
<dbReference type="CDD" id="cd00075">
    <property type="entry name" value="HATPase"/>
    <property type="match status" value="1"/>
</dbReference>
<feature type="domain" description="Histidine kinase" evidence="9">
    <location>
        <begin position="229"/>
        <end position="442"/>
    </location>
</feature>
<proteinExistence type="predicted"/>
<sequence>MRKSFRYNVIFRVLLITALLAMLIYFFLVSKNYLRSTYFAIFLIVAIVEFIWYVDRTNRDFAAFLLALLQNDFTTTFSETAKGKSFNELHSAFNQITQKFKTISSEKEVQHIYLESLVEHVRVGILSYDEKEKVHLMNGALKNLLQKSQLLYLKGLEGMDKKLLKAIRNIKPGENKLVKIKIANQLLQLSLHASEFKLHGQYFKLVSFQNIKNELDANEMDAWQKLIRVLTHEIMNSVTPISSLSSTLYDIIEKENRNGTLDQPTIQKVLTGLDAVKSRSAGLQSFTEAYRNLTQIPPPHFKEVRVKDMLERIETLLKPNLENIGFRITYAKEDIRVIADTDLLDQVIINIIKNALEALEESEHPEIQIAVDGRDKVKITITDNGPGIDEDKIDQIFVPFFTTKKGGSGIGLALSKQIVRLHNGTLQVESVPGQGTSFIIEL</sequence>
<dbReference type="PANTHER" id="PTHR43065:SF46">
    <property type="entry name" value="C4-DICARBOXYLATE TRANSPORT SENSOR PROTEIN DCTB"/>
    <property type="match status" value="1"/>
</dbReference>
<feature type="transmembrane region" description="Helical" evidence="8">
    <location>
        <begin position="9"/>
        <end position="30"/>
    </location>
</feature>
<dbReference type="EC" id="2.7.13.3" evidence="2"/>
<keyword evidence="11" id="KW-1185">Reference proteome</keyword>
<evidence type="ECO:0000256" key="8">
    <source>
        <dbReference type="SAM" id="Phobius"/>
    </source>
</evidence>
<comment type="catalytic activity">
    <reaction evidence="1">
        <text>ATP + protein L-histidine = ADP + protein N-phospho-L-histidine.</text>
        <dbReference type="EC" id="2.7.13.3"/>
    </reaction>
</comment>
<dbReference type="InterPro" id="IPR005467">
    <property type="entry name" value="His_kinase_dom"/>
</dbReference>
<protein>
    <recommendedName>
        <fullName evidence="2">histidine kinase</fullName>
        <ecNumber evidence="2">2.7.13.3</ecNumber>
    </recommendedName>
</protein>
<dbReference type="Proteomes" id="UP000798808">
    <property type="component" value="Unassembled WGS sequence"/>
</dbReference>
<evidence type="ECO:0000313" key="10">
    <source>
        <dbReference type="EMBL" id="MTI26787.1"/>
    </source>
</evidence>
<dbReference type="EMBL" id="SMLW01000598">
    <property type="protein sequence ID" value="MTI26787.1"/>
    <property type="molecule type" value="Genomic_DNA"/>
</dbReference>
<evidence type="ECO:0000256" key="4">
    <source>
        <dbReference type="ARBA" id="ARBA00022741"/>
    </source>
</evidence>
<name>A0ABW9RSR2_9BACT</name>
<keyword evidence="8" id="KW-1133">Transmembrane helix</keyword>
<evidence type="ECO:0000256" key="7">
    <source>
        <dbReference type="ARBA" id="ARBA00023012"/>
    </source>
</evidence>
<evidence type="ECO:0000313" key="11">
    <source>
        <dbReference type="Proteomes" id="UP000798808"/>
    </source>
</evidence>
<evidence type="ECO:0000259" key="9">
    <source>
        <dbReference type="PROSITE" id="PS50109"/>
    </source>
</evidence>
<keyword evidence="5 10" id="KW-0418">Kinase</keyword>
<keyword evidence="8" id="KW-0472">Membrane</keyword>
<dbReference type="InterPro" id="IPR004358">
    <property type="entry name" value="Sig_transdc_His_kin-like_C"/>
</dbReference>
<dbReference type="Gene3D" id="3.30.565.10">
    <property type="entry name" value="Histidine kinase-like ATPase, C-terminal domain"/>
    <property type="match status" value="1"/>
</dbReference>
<comment type="caution">
    <text evidence="10">The sequence shown here is derived from an EMBL/GenBank/DDBJ whole genome shotgun (WGS) entry which is preliminary data.</text>
</comment>
<evidence type="ECO:0000256" key="1">
    <source>
        <dbReference type="ARBA" id="ARBA00000085"/>
    </source>
</evidence>
<evidence type="ECO:0000256" key="5">
    <source>
        <dbReference type="ARBA" id="ARBA00022777"/>
    </source>
</evidence>
<evidence type="ECO:0000256" key="6">
    <source>
        <dbReference type="ARBA" id="ARBA00022840"/>
    </source>
</evidence>
<organism evidence="10 11">
    <name type="scientific">Fulvivirga kasyanovii</name>
    <dbReference type="NCBI Taxonomy" id="396812"/>
    <lineage>
        <taxon>Bacteria</taxon>
        <taxon>Pseudomonadati</taxon>
        <taxon>Bacteroidota</taxon>
        <taxon>Cytophagia</taxon>
        <taxon>Cytophagales</taxon>
        <taxon>Fulvivirgaceae</taxon>
        <taxon>Fulvivirga</taxon>
    </lineage>
</organism>
<dbReference type="PROSITE" id="PS50109">
    <property type="entry name" value="HIS_KIN"/>
    <property type="match status" value="1"/>
</dbReference>
<keyword evidence="4" id="KW-0547">Nucleotide-binding</keyword>
<dbReference type="PANTHER" id="PTHR43065">
    <property type="entry name" value="SENSOR HISTIDINE KINASE"/>
    <property type="match status" value="1"/>
</dbReference>
<keyword evidence="6" id="KW-0067">ATP-binding</keyword>